<gene>
    <name evidence="2" type="ORF">A19Y_0623</name>
</gene>
<dbReference type="InterPro" id="IPR002145">
    <property type="entry name" value="CopG"/>
</dbReference>
<evidence type="ECO:0000313" key="3">
    <source>
        <dbReference type="Proteomes" id="UP000027395"/>
    </source>
</evidence>
<name>A0A073CD44_PLAA1</name>
<sequence length="132" mass="14943">MSLDNTKIEITVSSEWAEQLNQLSLETGHSLEELIQEAIGQYLDKTRVFLSSHSIDLEYFNLQKELLNLQEKVESLKPLLNKVAKLEAKIVALEKIVIPELSISPSSTFSQLLADDNDQDEPDEILTDFLVN</sequence>
<dbReference type="GO" id="GO:0006355">
    <property type="term" value="P:regulation of DNA-templated transcription"/>
    <property type="evidence" value="ECO:0007669"/>
    <property type="project" value="InterPro"/>
</dbReference>
<dbReference type="HOGENOM" id="CLU_157818_0_0_3"/>
<reference evidence="2 3" key="1">
    <citation type="journal article" date="2014" name="Appl. Environ. Microbiol.">
        <title>Elucidation of insertion elements encoded on plasmids and in vitro construction of shuttle vectors from the toxic cyanobacterium Planktothrix.</title>
        <authorList>
            <person name="Christiansen G."/>
            <person name="Goesmann A."/>
            <person name="Kurmayer R."/>
        </authorList>
    </citation>
    <scope>NUCLEOTIDE SEQUENCE [LARGE SCALE GENOMIC DNA]</scope>
    <source>
        <strain evidence="2 3">NIVA-CYA 126/8</strain>
    </source>
</reference>
<dbReference type="PATRIC" id="fig|388467.6.peg.565"/>
<protein>
    <recommendedName>
        <fullName evidence="1">Ribbon-helix-helix protein CopG domain-containing protein</fullName>
    </recommendedName>
</protein>
<feature type="domain" description="Ribbon-helix-helix protein CopG" evidence="1">
    <location>
        <begin position="8"/>
        <end position="45"/>
    </location>
</feature>
<dbReference type="EMBL" id="CM002803">
    <property type="protein sequence ID" value="KEI65802.1"/>
    <property type="molecule type" value="Genomic_DNA"/>
</dbReference>
<evidence type="ECO:0000313" key="2">
    <source>
        <dbReference type="EMBL" id="KEI65802.1"/>
    </source>
</evidence>
<dbReference type="RefSeq" id="WP_042151962.1">
    <property type="nucleotide sequence ID" value="NZ_CM002803.1"/>
</dbReference>
<keyword evidence="3" id="KW-1185">Reference proteome</keyword>
<dbReference type="GeneID" id="77286884"/>
<dbReference type="Proteomes" id="UP000027395">
    <property type="component" value="Chromosome"/>
</dbReference>
<evidence type="ECO:0000259" key="1">
    <source>
        <dbReference type="Pfam" id="PF01402"/>
    </source>
</evidence>
<dbReference type="eggNOG" id="ENOG5033N7P">
    <property type="taxonomic scope" value="Bacteria"/>
</dbReference>
<proteinExistence type="predicted"/>
<dbReference type="AlphaFoldDB" id="A0A073CD44"/>
<organism evidence="2 3">
    <name type="scientific">Planktothrix agardhii (strain NIVA-CYA 126/8)</name>
    <dbReference type="NCBI Taxonomy" id="388467"/>
    <lineage>
        <taxon>Bacteria</taxon>
        <taxon>Bacillati</taxon>
        <taxon>Cyanobacteriota</taxon>
        <taxon>Cyanophyceae</taxon>
        <taxon>Oscillatoriophycideae</taxon>
        <taxon>Oscillatoriales</taxon>
        <taxon>Microcoleaceae</taxon>
        <taxon>Planktothrix</taxon>
    </lineage>
</organism>
<dbReference type="Pfam" id="PF01402">
    <property type="entry name" value="RHH_1"/>
    <property type="match status" value="1"/>
</dbReference>
<accession>A0A073CD44</accession>